<gene>
    <name evidence="1" type="ORF">NSPZN2_110066</name>
</gene>
<comment type="caution">
    <text evidence="1">The sequence shown here is derived from an EMBL/GenBank/DDBJ whole genome shotgun (WGS) entry which is preliminary data.</text>
</comment>
<keyword evidence="2" id="KW-1185">Reference proteome</keyword>
<dbReference type="EMBL" id="CAJNBJ010000003">
    <property type="protein sequence ID" value="CAE6737213.1"/>
    <property type="molecule type" value="Genomic_DNA"/>
</dbReference>
<evidence type="ECO:0000313" key="1">
    <source>
        <dbReference type="EMBL" id="CAE6737213.1"/>
    </source>
</evidence>
<organism evidence="1 2">
    <name type="scientific">Nitrospira defluvii</name>
    <dbReference type="NCBI Taxonomy" id="330214"/>
    <lineage>
        <taxon>Bacteria</taxon>
        <taxon>Pseudomonadati</taxon>
        <taxon>Nitrospirota</taxon>
        <taxon>Nitrospiria</taxon>
        <taxon>Nitrospirales</taxon>
        <taxon>Nitrospiraceae</taxon>
        <taxon>Nitrospira</taxon>
    </lineage>
</organism>
<proteinExistence type="predicted"/>
<evidence type="ECO:0000313" key="2">
    <source>
        <dbReference type="Proteomes" id="UP000675880"/>
    </source>
</evidence>
<reference evidence="1 2" key="1">
    <citation type="submission" date="2021-02" db="EMBL/GenBank/DDBJ databases">
        <authorList>
            <person name="Han P."/>
        </authorList>
    </citation>
    <scope>NUCLEOTIDE SEQUENCE [LARGE SCALE GENOMIC DNA]</scope>
    <source>
        <strain evidence="1">Candidatus Nitrospira sp. ZN2</strain>
    </source>
</reference>
<protein>
    <submittedName>
        <fullName evidence="1">Uncharacterized protein</fullName>
    </submittedName>
</protein>
<name>A0ABM8R7I5_9BACT</name>
<accession>A0ABM8R7I5</accession>
<sequence length="73" mass="8033">MASEPSSQSIVHVRVSQVGGLAIAGRANGVQTALVLTQWCRCRKEFVLIRRDERCKCAMGGETRGFTGSPRRR</sequence>
<dbReference type="Proteomes" id="UP000675880">
    <property type="component" value="Unassembled WGS sequence"/>
</dbReference>